<feature type="chain" id="PRO_5031322575" description="Superoxide dismutase" evidence="1">
    <location>
        <begin position="35"/>
        <end position="317"/>
    </location>
</feature>
<comment type="caution">
    <text evidence="2">The sequence shown here is derived from an EMBL/GenBank/DDBJ whole genome shotgun (WGS) entry which is preliminary data.</text>
</comment>
<keyword evidence="1" id="KW-0732">Signal</keyword>
<evidence type="ECO:0000313" key="3">
    <source>
        <dbReference type="Proteomes" id="UP000552097"/>
    </source>
</evidence>
<dbReference type="RefSeq" id="WP_246477891.1">
    <property type="nucleotide sequence ID" value="NZ_JACHMO010000001.1"/>
</dbReference>
<protein>
    <recommendedName>
        <fullName evidence="4">Superoxide dismutase</fullName>
    </recommendedName>
</protein>
<dbReference type="InterPro" id="IPR011042">
    <property type="entry name" value="6-blade_b-propeller_TolB-like"/>
</dbReference>
<dbReference type="Proteomes" id="UP000552097">
    <property type="component" value="Unassembled WGS sequence"/>
</dbReference>
<evidence type="ECO:0000313" key="2">
    <source>
        <dbReference type="EMBL" id="MBB5805946.1"/>
    </source>
</evidence>
<proteinExistence type="predicted"/>
<gene>
    <name evidence="2" type="ORF">F4560_005714</name>
</gene>
<keyword evidence="3" id="KW-1185">Reference proteome</keyword>
<feature type="signal peptide" evidence="1">
    <location>
        <begin position="1"/>
        <end position="34"/>
    </location>
</feature>
<dbReference type="EMBL" id="JACHMO010000001">
    <property type="protein sequence ID" value="MBB5805946.1"/>
    <property type="molecule type" value="Genomic_DNA"/>
</dbReference>
<dbReference type="Gene3D" id="2.120.10.30">
    <property type="entry name" value="TolB, C-terminal domain"/>
    <property type="match status" value="1"/>
</dbReference>
<evidence type="ECO:0008006" key="4">
    <source>
        <dbReference type="Google" id="ProtNLM"/>
    </source>
</evidence>
<reference evidence="2 3" key="1">
    <citation type="submission" date="2020-08" db="EMBL/GenBank/DDBJ databases">
        <title>Sequencing the genomes of 1000 actinobacteria strains.</title>
        <authorList>
            <person name="Klenk H.-P."/>
        </authorList>
    </citation>
    <scope>NUCLEOTIDE SEQUENCE [LARGE SCALE GENOMIC DNA]</scope>
    <source>
        <strain evidence="2 3">DSM 45486</strain>
    </source>
</reference>
<dbReference type="PROSITE" id="PS51318">
    <property type="entry name" value="TAT"/>
    <property type="match status" value="1"/>
</dbReference>
<evidence type="ECO:0000256" key="1">
    <source>
        <dbReference type="SAM" id="SignalP"/>
    </source>
</evidence>
<dbReference type="InterPro" id="IPR006311">
    <property type="entry name" value="TAT_signal"/>
</dbReference>
<sequence length="317" mass="33450">MSIVNGGRMMRRRDVLVAAAGLGAAVLLPRTATAGPFPTEFALPDGFMPEGIAIGAWPTAYFGSRADGAIYEVALATGRGRVLSAGTGTPSLGIKVDSPRRRLFVAGGSGGDARVVDAFSGRVLASYRLSEQESFVNDLAITRDAVWLTDSFQPVLHRLPLGPFGALPHQSKISSLPLTGDLVHVPEVANANGIVTTPDGRALLIGQSATGKLFRVVPETGVTAEVDLGGHLLPRNDGLLREGRNLYVVQNRVNLFTKLELSPDASSARVVAAVSDPRFDVPATVAAWGNRFYLVNGRFSTTPTPTTTYGALALDKF</sequence>
<organism evidence="2 3">
    <name type="scientific">Saccharothrix ecbatanensis</name>
    <dbReference type="NCBI Taxonomy" id="1105145"/>
    <lineage>
        <taxon>Bacteria</taxon>
        <taxon>Bacillati</taxon>
        <taxon>Actinomycetota</taxon>
        <taxon>Actinomycetes</taxon>
        <taxon>Pseudonocardiales</taxon>
        <taxon>Pseudonocardiaceae</taxon>
        <taxon>Saccharothrix</taxon>
    </lineage>
</organism>
<name>A0A7W9M3E6_9PSEU</name>
<accession>A0A7W9M3E6</accession>
<dbReference type="SUPFAM" id="SSF63829">
    <property type="entry name" value="Calcium-dependent phosphotriesterase"/>
    <property type="match status" value="1"/>
</dbReference>
<dbReference type="AlphaFoldDB" id="A0A7W9M3E6"/>